<dbReference type="Proteomes" id="UP000250235">
    <property type="component" value="Unassembled WGS sequence"/>
</dbReference>
<gene>
    <name evidence="2" type="ORF">F511_45217</name>
</gene>
<evidence type="ECO:0000313" key="2">
    <source>
        <dbReference type="EMBL" id="KZV13623.1"/>
    </source>
</evidence>
<sequence>MSSGMSGFEQSGRASSSDLQPHTQCAIQDVIVGNNRVCLGYSDICLVLGYRGGVLTDKVLEYQGGVLTGKNPMYRDGVLTSEYPRVPR</sequence>
<keyword evidence="3" id="KW-1185">Reference proteome</keyword>
<dbReference type="AlphaFoldDB" id="A0A2Z6ZXT8"/>
<evidence type="ECO:0000256" key="1">
    <source>
        <dbReference type="SAM" id="MobiDB-lite"/>
    </source>
</evidence>
<organism evidence="2 3">
    <name type="scientific">Dorcoceras hygrometricum</name>
    <dbReference type="NCBI Taxonomy" id="472368"/>
    <lineage>
        <taxon>Eukaryota</taxon>
        <taxon>Viridiplantae</taxon>
        <taxon>Streptophyta</taxon>
        <taxon>Embryophyta</taxon>
        <taxon>Tracheophyta</taxon>
        <taxon>Spermatophyta</taxon>
        <taxon>Magnoliopsida</taxon>
        <taxon>eudicotyledons</taxon>
        <taxon>Gunneridae</taxon>
        <taxon>Pentapetalae</taxon>
        <taxon>asterids</taxon>
        <taxon>lamiids</taxon>
        <taxon>Lamiales</taxon>
        <taxon>Gesneriaceae</taxon>
        <taxon>Didymocarpoideae</taxon>
        <taxon>Trichosporeae</taxon>
        <taxon>Loxocarpinae</taxon>
        <taxon>Dorcoceras</taxon>
    </lineage>
</organism>
<name>A0A2Z6ZXT8_9LAMI</name>
<dbReference type="EMBL" id="KV031947">
    <property type="protein sequence ID" value="KZV13623.1"/>
    <property type="molecule type" value="Genomic_DNA"/>
</dbReference>
<reference evidence="2 3" key="1">
    <citation type="journal article" date="2015" name="Proc. Natl. Acad. Sci. U.S.A.">
        <title>The resurrection genome of Boea hygrometrica: A blueprint for survival of dehydration.</title>
        <authorList>
            <person name="Xiao L."/>
            <person name="Yang G."/>
            <person name="Zhang L."/>
            <person name="Yang X."/>
            <person name="Zhao S."/>
            <person name="Ji Z."/>
            <person name="Zhou Q."/>
            <person name="Hu M."/>
            <person name="Wang Y."/>
            <person name="Chen M."/>
            <person name="Xu Y."/>
            <person name="Jin H."/>
            <person name="Xiao X."/>
            <person name="Hu G."/>
            <person name="Bao F."/>
            <person name="Hu Y."/>
            <person name="Wan P."/>
            <person name="Li L."/>
            <person name="Deng X."/>
            <person name="Kuang T."/>
            <person name="Xiang C."/>
            <person name="Zhu J.K."/>
            <person name="Oliver M.J."/>
            <person name="He Y."/>
        </authorList>
    </citation>
    <scope>NUCLEOTIDE SEQUENCE [LARGE SCALE GENOMIC DNA]</scope>
    <source>
        <strain evidence="3">cv. XS01</strain>
    </source>
</reference>
<proteinExistence type="predicted"/>
<evidence type="ECO:0000313" key="3">
    <source>
        <dbReference type="Proteomes" id="UP000250235"/>
    </source>
</evidence>
<accession>A0A2Z6ZXT8</accession>
<protein>
    <submittedName>
        <fullName evidence="2">Uncharacterized protein</fullName>
    </submittedName>
</protein>
<feature type="region of interest" description="Disordered" evidence="1">
    <location>
        <begin position="1"/>
        <end position="21"/>
    </location>
</feature>